<proteinExistence type="predicted"/>
<accession>A0A2H0BJ51</accession>
<evidence type="ECO:0000313" key="1">
    <source>
        <dbReference type="EMBL" id="PIP57726.1"/>
    </source>
</evidence>
<organism evidence="1 2">
    <name type="scientific">Candidatus Woesebacteria bacterium CG22_combo_CG10-13_8_21_14_all_39_10</name>
    <dbReference type="NCBI Taxonomy" id="1975059"/>
    <lineage>
        <taxon>Bacteria</taxon>
        <taxon>Candidatus Woeseibacteriota</taxon>
    </lineage>
</organism>
<sequence>MNIERLLSTNGLIKQAPTTDVILSRADKVSPNPIKLFYGETYDDKGHTIDSLKYYLFVSNLATSLQETGRLSEATILVADTATCRNVGPENQNYYMVLGEERANFVRKVNEVYRTGLHVVKMSEYINSPDFLNERDKIIEQCKANPELMEAVKRTVPESKVDVEHEKGFLYSFDEIATIINLDIKVGPPREDLYDNVARTIAQNVNKKQVMSLFLTPSFPIGMNWSYFFANEGIEDHGITAYKAGSKRLQKNRIIIERSNPDYIKELINNSFISPNRALPNPVLDIGIISEMAKNRLENNEAPVTLADDFYEGRISEKKLKEKVGTEVETYILSKF</sequence>
<dbReference type="AlphaFoldDB" id="A0A2H0BJ51"/>
<evidence type="ECO:0000313" key="2">
    <source>
        <dbReference type="Proteomes" id="UP000229847"/>
    </source>
</evidence>
<comment type="caution">
    <text evidence="1">The sequence shown here is derived from an EMBL/GenBank/DDBJ whole genome shotgun (WGS) entry which is preliminary data.</text>
</comment>
<dbReference type="EMBL" id="PCSW01000047">
    <property type="protein sequence ID" value="PIP57726.1"/>
    <property type="molecule type" value="Genomic_DNA"/>
</dbReference>
<evidence type="ECO:0008006" key="3">
    <source>
        <dbReference type="Google" id="ProtNLM"/>
    </source>
</evidence>
<protein>
    <recommendedName>
        <fullName evidence="3">NurA domain-containing protein</fullName>
    </recommendedName>
</protein>
<dbReference type="Proteomes" id="UP000229847">
    <property type="component" value="Unassembled WGS sequence"/>
</dbReference>
<name>A0A2H0BJ51_9BACT</name>
<reference evidence="1 2" key="1">
    <citation type="submission" date="2017-09" db="EMBL/GenBank/DDBJ databases">
        <title>Depth-based differentiation of microbial function through sediment-hosted aquifers and enrichment of novel symbionts in the deep terrestrial subsurface.</title>
        <authorList>
            <person name="Probst A.J."/>
            <person name="Ladd B."/>
            <person name="Jarett J.K."/>
            <person name="Geller-Mcgrath D.E."/>
            <person name="Sieber C.M."/>
            <person name="Emerson J.B."/>
            <person name="Anantharaman K."/>
            <person name="Thomas B.C."/>
            <person name="Malmstrom R."/>
            <person name="Stieglmeier M."/>
            <person name="Klingl A."/>
            <person name="Woyke T."/>
            <person name="Ryan C.M."/>
            <person name="Banfield J.F."/>
        </authorList>
    </citation>
    <scope>NUCLEOTIDE SEQUENCE [LARGE SCALE GENOMIC DNA]</scope>
    <source>
        <strain evidence="1">CG22_combo_CG10-13_8_21_14_all_39_10</strain>
    </source>
</reference>
<gene>
    <name evidence="1" type="ORF">COX03_01550</name>
</gene>